<dbReference type="EMBL" id="JAPMSZ010000005">
    <property type="protein sequence ID" value="KAJ5102358.1"/>
    <property type="molecule type" value="Genomic_DNA"/>
</dbReference>
<dbReference type="GeneID" id="81394330"/>
<feature type="compositionally biased region" description="Acidic residues" evidence="1">
    <location>
        <begin position="124"/>
        <end position="136"/>
    </location>
</feature>
<feature type="compositionally biased region" description="Basic and acidic residues" evidence="1">
    <location>
        <begin position="83"/>
        <end position="93"/>
    </location>
</feature>
<dbReference type="Pfam" id="PF07543">
    <property type="entry name" value="PGA2"/>
    <property type="match status" value="1"/>
</dbReference>
<feature type="region of interest" description="Disordered" evidence="1">
    <location>
        <begin position="83"/>
        <end position="148"/>
    </location>
</feature>
<accession>A0A9W9KE32</accession>
<evidence type="ECO:0000313" key="3">
    <source>
        <dbReference type="Proteomes" id="UP001141434"/>
    </source>
</evidence>
<dbReference type="GO" id="GO:0015031">
    <property type="term" value="P:protein transport"/>
    <property type="evidence" value="ECO:0007669"/>
    <property type="project" value="TreeGrafter"/>
</dbReference>
<proteinExistence type="predicted"/>
<sequence>MANPQTTDFSEAIGDAATDFFFQLWSFVEITFRRFFGNLYTSFVDVSARRWTKVAVVVLVYVVLRPYLEKFFKWLHDRDRRKEKEKKEADKAARTGAGTKKPKMSANALRGGSGSGGKVLGEVDNTDDELEDEDEDNLAKASGVPEWNNMARKRQKKYLKNLQKEAGKRADDLSEEQIMELLDWSESEGEKK</sequence>
<gene>
    <name evidence="2" type="ORF">NUU61_004580</name>
</gene>
<comment type="caution">
    <text evidence="2">The sequence shown here is derived from an EMBL/GenBank/DDBJ whole genome shotgun (WGS) entry which is preliminary data.</text>
</comment>
<keyword evidence="3" id="KW-1185">Reference proteome</keyword>
<evidence type="ECO:0000313" key="2">
    <source>
        <dbReference type="EMBL" id="KAJ5102358.1"/>
    </source>
</evidence>
<reference evidence="2" key="1">
    <citation type="submission" date="2022-11" db="EMBL/GenBank/DDBJ databases">
        <authorList>
            <person name="Petersen C."/>
        </authorList>
    </citation>
    <scope>NUCLEOTIDE SEQUENCE</scope>
    <source>
        <strain evidence="2">IBT 34128</strain>
    </source>
</reference>
<reference evidence="2" key="2">
    <citation type="journal article" date="2023" name="IMA Fungus">
        <title>Comparative genomic study of the Penicillium genus elucidates a diverse pangenome and 15 lateral gene transfer events.</title>
        <authorList>
            <person name="Petersen C."/>
            <person name="Sorensen T."/>
            <person name="Nielsen M.R."/>
            <person name="Sondergaard T.E."/>
            <person name="Sorensen J.L."/>
            <person name="Fitzpatrick D.A."/>
            <person name="Frisvad J.C."/>
            <person name="Nielsen K.L."/>
        </authorList>
    </citation>
    <scope>NUCLEOTIDE SEQUENCE</scope>
    <source>
        <strain evidence="2">IBT 34128</strain>
    </source>
</reference>
<dbReference type="PANTHER" id="PTHR28199">
    <property type="entry name" value="PROCESSING OF GAS1 AND ALP PROTEIN 2"/>
    <property type="match status" value="1"/>
</dbReference>
<evidence type="ECO:0008006" key="4">
    <source>
        <dbReference type="Google" id="ProtNLM"/>
    </source>
</evidence>
<name>A0A9W9KE32_9EURO</name>
<dbReference type="InterPro" id="IPR011431">
    <property type="entry name" value="Trafficking_Pga2"/>
</dbReference>
<protein>
    <recommendedName>
        <fullName evidence="4">Protein trafficking Pga2</fullName>
    </recommendedName>
</protein>
<dbReference type="PANTHER" id="PTHR28199:SF1">
    <property type="entry name" value="PROCESSING OF GAS1 AND ALP PROTEIN 2"/>
    <property type="match status" value="1"/>
</dbReference>
<dbReference type="Proteomes" id="UP001141434">
    <property type="component" value="Unassembled WGS sequence"/>
</dbReference>
<dbReference type="AlphaFoldDB" id="A0A9W9KE32"/>
<evidence type="ECO:0000256" key="1">
    <source>
        <dbReference type="SAM" id="MobiDB-lite"/>
    </source>
</evidence>
<organism evidence="2 3">
    <name type="scientific">Penicillium alfredii</name>
    <dbReference type="NCBI Taxonomy" id="1506179"/>
    <lineage>
        <taxon>Eukaryota</taxon>
        <taxon>Fungi</taxon>
        <taxon>Dikarya</taxon>
        <taxon>Ascomycota</taxon>
        <taxon>Pezizomycotina</taxon>
        <taxon>Eurotiomycetes</taxon>
        <taxon>Eurotiomycetidae</taxon>
        <taxon>Eurotiales</taxon>
        <taxon>Aspergillaceae</taxon>
        <taxon>Penicillium</taxon>
    </lineage>
</organism>
<dbReference type="RefSeq" id="XP_056513189.1">
    <property type="nucleotide sequence ID" value="XM_056655162.1"/>
</dbReference>
<dbReference type="OrthoDB" id="4227028at2759"/>